<keyword evidence="3" id="KW-1185">Reference proteome</keyword>
<sequence>MTAPGDIVILLVLLASVLACAGYAAGRLHQRRQSGADREEAYRHGFDSGTRSVFGMAARAAGRRRDRGAVHGAAGVPPAGPPDEPTVPVPPQATAPSASPVMPASAESEEPTRPVPQGAPGFPAPPPQAVPEVPPPAATGGVTYTSVPDPRWPGDAEPVPEQREPEPRRGRHTVPEELVQAATYVLPPDRVARAKVVRRPEDPPGPHVPRPRGT</sequence>
<reference evidence="2" key="1">
    <citation type="submission" date="2020-11" db="EMBL/GenBank/DDBJ databases">
        <title>Isolation and identification of active actinomycetes.</title>
        <authorList>
            <person name="Sun X."/>
        </authorList>
    </citation>
    <scope>NUCLEOTIDE SEQUENCE</scope>
    <source>
        <strain evidence="2">NEAU-A11</strain>
    </source>
</reference>
<dbReference type="AlphaFoldDB" id="A0A931FVK2"/>
<evidence type="ECO:0000313" key="2">
    <source>
        <dbReference type="EMBL" id="MBG0560340.1"/>
    </source>
</evidence>
<dbReference type="RefSeq" id="WP_196412129.1">
    <property type="nucleotide sequence ID" value="NZ_JADQTO010000001.1"/>
</dbReference>
<evidence type="ECO:0000256" key="1">
    <source>
        <dbReference type="SAM" id="MobiDB-lite"/>
    </source>
</evidence>
<proteinExistence type="predicted"/>
<feature type="compositionally biased region" description="Low complexity" evidence="1">
    <location>
        <begin position="94"/>
        <end position="106"/>
    </location>
</feature>
<feature type="region of interest" description="Disordered" evidence="1">
    <location>
        <begin position="190"/>
        <end position="214"/>
    </location>
</feature>
<gene>
    <name evidence="2" type="ORF">I4J89_02515</name>
</gene>
<name>A0A931FVK2_9ACTN</name>
<dbReference type="EMBL" id="JADQTO010000001">
    <property type="protein sequence ID" value="MBG0560340.1"/>
    <property type="molecule type" value="Genomic_DNA"/>
</dbReference>
<comment type="caution">
    <text evidence="2">The sequence shown here is derived from an EMBL/GenBank/DDBJ whole genome shotgun (WGS) entry which is preliminary data.</text>
</comment>
<protein>
    <submittedName>
        <fullName evidence="2">Uncharacterized protein</fullName>
    </submittedName>
</protein>
<feature type="region of interest" description="Disordered" evidence="1">
    <location>
        <begin position="59"/>
        <end position="176"/>
    </location>
</feature>
<evidence type="ECO:0000313" key="3">
    <source>
        <dbReference type="Proteomes" id="UP000598146"/>
    </source>
</evidence>
<feature type="compositionally biased region" description="Pro residues" evidence="1">
    <location>
        <begin position="78"/>
        <end position="93"/>
    </location>
</feature>
<accession>A0A931FVK2</accession>
<feature type="compositionally biased region" description="Pro residues" evidence="1">
    <location>
        <begin position="122"/>
        <end position="137"/>
    </location>
</feature>
<dbReference type="Proteomes" id="UP000598146">
    <property type="component" value="Unassembled WGS sequence"/>
</dbReference>
<organism evidence="2 3">
    <name type="scientific">Actinoplanes aureus</name>
    <dbReference type="NCBI Taxonomy" id="2792083"/>
    <lineage>
        <taxon>Bacteria</taxon>
        <taxon>Bacillati</taxon>
        <taxon>Actinomycetota</taxon>
        <taxon>Actinomycetes</taxon>
        <taxon>Micromonosporales</taxon>
        <taxon>Micromonosporaceae</taxon>
        <taxon>Actinoplanes</taxon>
    </lineage>
</organism>